<dbReference type="PANTHER" id="PTHR35149:SF1">
    <property type="entry name" value="DUF5655 DOMAIN-CONTAINING PROTEIN"/>
    <property type="match status" value="1"/>
</dbReference>
<dbReference type="InterPro" id="IPR004919">
    <property type="entry name" value="GmrSD_N"/>
</dbReference>
<gene>
    <name evidence="3" type="ORF">CFL01nite_24000</name>
</gene>
<evidence type="ECO:0000259" key="1">
    <source>
        <dbReference type="Pfam" id="PF03235"/>
    </source>
</evidence>
<proteinExistence type="predicted"/>
<protein>
    <recommendedName>
        <fullName evidence="5">DUF262 domain-containing protein</fullName>
    </recommendedName>
</protein>
<evidence type="ECO:0008006" key="5">
    <source>
        <dbReference type="Google" id="ProtNLM"/>
    </source>
</evidence>
<organism evidence="3 4">
    <name type="scientific">Corynebacterium flavescens</name>
    <dbReference type="NCBI Taxonomy" id="28028"/>
    <lineage>
        <taxon>Bacteria</taxon>
        <taxon>Bacillati</taxon>
        <taxon>Actinomycetota</taxon>
        <taxon>Actinomycetes</taxon>
        <taxon>Mycobacteriales</taxon>
        <taxon>Corynebacteriaceae</taxon>
        <taxon>Corynebacterium</taxon>
    </lineage>
</organism>
<dbReference type="EMBL" id="BJNB01000069">
    <property type="protein sequence ID" value="GEB98905.1"/>
    <property type="molecule type" value="Genomic_DNA"/>
</dbReference>
<feature type="domain" description="GmrSD restriction endonucleases C-terminal" evidence="2">
    <location>
        <begin position="455"/>
        <end position="606"/>
    </location>
</feature>
<sequence>MGEAVEADTKALKKIMTVEGRYVIPTFQRDYEWTREGQWELLFEDLDSVAGRLGAARVEAEATGSSQARAERSVAPHFLGAVVCDQLPSPTGGLTLSAVIDGQQRLTTLQLLVRGVLDVLQETGSGRARQVKRLLENPEDVIDHPHERYKLWPRRKDRDVWPVAMSDEVPAYGTEDHLYLQARRFFADSVRNSLVDDQGRDRIDDFVDALLDLFKLVVIDLDDNDDAQVIFEVLNGRQTPLAASDLVKNLLFLRGELADEQELEELYDAYWAEFDEPWWKKQIGVGHAARARRDVLLSVWLTAVSGTEANVGRLYGEVRQYLAGGDHKTKDILIELSEYRQAYKAIYGALDSGSPRLAQSYRNLVILKLQTAVPLLAWLRTLPAGRLSLADHERAAGAVESWVLRRMILGANTRGYNAAFLGVLKSAQAAARTPEANIADAVVAALAVSPNSLAWPSDDEITSAFTQDRFYGRFTQERIRLILGAIDAQMRVNNPKTEPAVFDYAQLQIEHLMPQRWEPHWPLPASVGEDPAQRELATSERSAAVDQIGNLTLVTSAFNQGLSNLGWDQKRPELAAQSALQLNLPIATTEHWDEETITARGEALADIACRIWPR</sequence>
<reference evidence="3 4" key="1">
    <citation type="submission" date="2019-06" db="EMBL/GenBank/DDBJ databases">
        <title>Whole genome shotgun sequence of Corynebacterium flavescens NBRC 14136.</title>
        <authorList>
            <person name="Hosoyama A."/>
            <person name="Uohara A."/>
            <person name="Ohji S."/>
            <person name="Ichikawa N."/>
        </authorList>
    </citation>
    <scope>NUCLEOTIDE SEQUENCE [LARGE SCALE GENOMIC DNA]</scope>
    <source>
        <strain evidence="3 4">NBRC 14136</strain>
    </source>
</reference>
<dbReference type="AlphaFoldDB" id="A0AB73BAT7"/>
<evidence type="ECO:0000259" key="2">
    <source>
        <dbReference type="Pfam" id="PF07510"/>
    </source>
</evidence>
<dbReference type="Proteomes" id="UP000315353">
    <property type="component" value="Unassembled WGS sequence"/>
</dbReference>
<name>A0AB73BAT7_CORFL</name>
<evidence type="ECO:0000313" key="3">
    <source>
        <dbReference type="EMBL" id="GEB98905.1"/>
    </source>
</evidence>
<feature type="domain" description="GmrSD restriction endonucleases N-terminal" evidence="1">
    <location>
        <begin position="15"/>
        <end position="252"/>
    </location>
</feature>
<dbReference type="Pfam" id="PF03235">
    <property type="entry name" value="GmrSD_N"/>
    <property type="match status" value="1"/>
</dbReference>
<evidence type="ECO:0000313" key="4">
    <source>
        <dbReference type="Proteomes" id="UP000315353"/>
    </source>
</evidence>
<dbReference type="PANTHER" id="PTHR35149">
    <property type="entry name" value="SLL5132 PROTEIN"/>
    <property type="match status" value="1"/>
</dbReference>
<comment type="caution">
    <text evidence="3">The sequence shown here is derived from an EMBL/GenBank/DDBJ whole genome shotgun (WGS) entry which is preliminary data.</text>
</comment>
<dbReference type="Pfam" id="PF07510">
    <property type="entry name" value="GmrSD_C"/>
    <property type="match status" value="1"/>
</dbReference>
<dbReference type="InterPro" id="IPR011089">
    <property type="entry name" value="GmrSD_C"/>
</dbReference>
<accession>A0AB73BAT7</accession>